<feature type="transmembrane region" description="Helical" evidence="2">
    <location>
        <begin position="179"/>
        <end position="204"/>
    </location>
</feature>
<evidence type="ECO:0000256" key="1">
    <source>
        <dbReference type="SAM" id="MobiDB-lite"/>
    </source>
</evidence>
<gene>
    <name evidence="3" type="ORF">AGERDE_LOCUS10016</name>
</gene>
<evidence type="ECO:0000256" key="2">
    <source>
        <dbReference type="SAM" id="Phobius"/>
    </source>
</evidence>
<dbReference type="Proteomes" id="UP000789831">
    <property type="component" value="Unassembled WGS sequence"/>
</dbReference>
<feature type="region of interest" description="Disordered" evidence="1">
    <location>
        <begin position="1"/>
        <end position="144"/>
    </location>
</feature>
<keyword evidence="2" id="KW-1133">Transmembrane helix</keyword>
<organism evidence="3 4">
    <name type="scientific">Ambispora gerdemannii</name>
    <dbReference type="NCBI Taxonomy" id="144530"/>
    <lineage>
        <taxon>Eukaryota</taxon>
        <taxon>Fungi</taxon>
        <taxon>Fungi incertae sedis</taxon>
        <taxon>Mucoromycota</taxon>
        <taxon>Glomeromycotina</taxon>
        <taxon>Glomeromycetes</taxon>
        <taxon>Archaeosporales</taxon>
        <taxon>Ambisporaceae</taxon>
        <taxon>Ambispora</taxon>
    </lineage>
</organism>
<comment type="caution">
    <text evidence="3">The sequence shown here is derived from an EMBL/GenBank/DDBJ whole genome shotgun (WGS) entry which is preliminary data.</text>
</comment>
<sequence>MAEKNNYNLFFDGSEESQYYDYDSPTSSHRPAPKPPIHLSPYSQYGSNIPQNNNSNTYLKNEDSRAHRPYAPPRNEEPSYPPPHPPSLSHDSYTMGNNSRTNLSQQQYYSNSPPNQYSPASYTNASNSNPYLPYKQENRNHPTQEILNPPRLATLPDQHDDSQISYSDKMNGRIEIRRLLLKLGFFLVIAFIVSIIVVAVIALVNQQKCKSLSVNDAQAFKTSNFIDDRIGNQPWKFTTSGKFIDAQIIVNSNQPEKQDETRVYFETRMIAAKEETVRLVDLSSQGEFLFEHSGNAKSETWKNYLSFPPICAKVQVDLWFAQNATFTFSVDVKNSDFSVKGWPN</sequence>
<evidence type="ECO:0000313" key="4">
    <source>
        <dbReference type="Proteomes" id="UP000789831"/>
    </source>
</evidence>
<dbReference type="AlphaFoldDB" id="A0A9N9CZT5"/>
<keyword evidence="2" id="KW-0812">Transmembrane</keyword>
<accession>A0A9N9CZT5</accession>
<keyword evidence="2" id="KW-0472">Membrane</keyword>
<evidence type="ECO:0000313" key="3">
    <source>
        <dbReference type="EMBL" id="CAG8619989.1"/>
    </source>
</evidence>
<feature type="compositionally biased region" description="Polar residues" evidence="1">
    <location>
        <begin position="94"/>
        <end position="130"/>
    </location>
</feature>
<dbReference type="OrthoDB" id="2473906at2759"/>
<proteinExistence type="predicted"/>
<keyword evidence="4" id="KW-1185">Reference proteome</keyword>
<protein>
    <submittedName>
        <fullName evidence="3">7119_t:CDS:1</fullName>
    </submittedName>
</protein>
<name>A0A9N9CZT5_9GLOM</name>
<dbReference type="EMBL" id="CAJVPL010002800">
    <property type="protein sequence ID" value="CAG8619989.1"/>
    <property type="molecule type" value="Genomic_DNA"/>
</dbReference>
<reference evidence="3" key="1">
    <citation type="submission" date="2021-06" db="EMBL/GenBank/DDBJ databases">
        <authorList>
            <person name="Kallberg Y."/>
            <person name="Tangrot J."/>
            <person name="Rosling A."/>
        </authorList>
    </citation>
    <scope>NUCLEOTIDE SEQUENCE</scope>
    <source>
        <strain evidence="3">MT106</strain>
    </source>
</reference>
<feature type="compositionally biased region" description="Polar residues" evidence="1">
    <location>
        <begin position="41"/>
        <end position="59"/>
    </location>
</feature>